<evidence type="ECO:0000313" key="3">
    <source>
        <dbReference type="Proteomes" id="UP000517916"/>
    </source>
</evidence>
<feature type="compositionally biased region" description="Basic and acidic residues" evidence="1">
    <location>
        <begin position="83"/>
        <end position="93"/>
    </location>
</feature>
<proteinExistence type="predicted"/>
<reference evidence="2 3" key="1">
    <citation type="submission" date="2020-08" db="EMBL/GenBank/DDBJ databases">
        <title>Genomic Encyclopedia of Archaeal and Bacterial Type Strains, Phase II (KMG-II): from individual species to whole genera.</title>
        <authorList>
            <person name="Goeker M."/>
        </authorList>
    </citation>
    <scope>NUCLEOTIDE SEQUENCE [LARGE SCALE GENOMIC DNA]</scope>
    <source>
        <strain evidence="2 3">DSM 43850</strain>
    </source>
</reference>
<gene>
    <name evidence="2" type="ORF">BC739_008761</name>
</gene>
<organism evidence="2 3">
    <name type="scientific">Kutzneria viridogrisea</name>
    <dbReference type="NCBI Taxonomy" id="47990"/>
    <lineage>
        <taxon>Bacteria</taxon>
        <taxon>Bacillati</taxon>
        <taxon>Actinomycetota</taxon>
        <taxon>Actinomycetes</taxon>
        <taxon>Pseudonocardiales</taxon>
        <taxon>Pseudonocardiaceae</taxon>
        <taxon>Kutzneria</taxon>
    </lineage>
</organism>
<feature type="region of interest" description="Disordered" evidence="1">
    <location>
        <begin position="83"/>
        <end position="104"/>
    </location>
</feature>
<evidence type="ECO:0000256" key="1">
    <source>
        <dbReference type="SAM" id="MobiDB-lite"/>
    </source>
</evidence>
<dbReference type="RefSeq" id="WP_025361349.1">
    <property type="nucleotide sequence ID" value="NZ_BAAABQ010000009.1"/>
</dbReference>
<evidence type="ECO:0000313" key="2">
    <source>
        <dbReference type="EMBL" id="MBA8931509.1"/>
    </source>
</evidence>
<protein>
    <submittedName>
        <fullName evidence="2">Uncharacterized protein YukE</fullName>
    </submittedName>
</protein>
<keyword evidence="3" id="KW-1185">Reference proteome</keyword>
<dbReference type="InterPro" id="IPR036689">
    <property type="entry name" value="ESAT-6-like_sf"/>
</dbReference>
<accession>A0ABR6BY83</accession>
<dbReference type="Gene3D" id="1.10.287.1060">
    <property type="entry name" value="ESAT-6-like"/>
    <property type="match status" value="1"/>
</dbReference>
<name>A0ABR6BY83_9PSEU</name>
<dbReference type="Proteomes" id="UP000517916">
    <property type="component" value="Unassembled WGS sequence"/>
</dbReference>
<dbReference type="SUPFAM" id="SSF140453">
    <property type="entry name" value="EsxAB dimer-like"/>
    <property type="match status" value="1"/>
</dbReference>
<dbReference type="EMBL" id="JACJID010000009">
    <property type="protein sequence ID" value="MBA8931509.1"/>
    <property type="molecule type" value="Genomic_DNA"/>
</dbReference>
<comment type="caution">
    <text evidence="2">The sequence shown here is derived from an EMBL/GenBank/DDBJ whole genome shotgun (WGS) entry which is preliminary data.</text>
</comment>
<sequence>MTGIKVDPEWIKGYASTVARSGSELGTARDTLRSGQLPAEAFGELGRNTGTDKAYQQAAKTLQDQLSRAVDALNSASAALSKTAEHFSSHDEDVAASIRRAGGR</sequence>